<feature type="region of interest" description="Disordered" evidence="1">
    <location>
        <begin position="2026"/>
        <end position="2129"/>
    </location>
</feature>
<feature type="region of interest" description="Disordered" evidence="1">
    <location>
        <begin position="1048"/>
        <end position="1078"/>
    </location>
</feature>
<feature type="compositionally biased region" description="Basic and acidic residues" evidence="1">
    <location>
        <begin position="534"/>
        <end position="543"/>
    </location>
</feature>
<evidence type="ECO:0000313" key="3">
    <source>
        <dbReference type="Proteomes" id="UP000265515"/>
    </source>
</evidence>
<feature type="compositionally biased region" description="Polar residues" evidence="1">
    <location>
        <begin position="1214"/>
        <end position="1226"/>
    </location>
</feature>
<feature type="compositionally biased region" description="Basic and acidic residues" evidence="1">
    <location>
        <begin position="456"/>
        <end position="476"/>
    </location>
</feature>
<feature type="compositionally biased region" description="Basic and acidic residues" evidence="1">
    <location>
        <begin position="566"/>
        <end position="575"/>
    </location>
</feature>
<accession>A0A388LBC5</accession>
<feature type="compositionally biased region" description="Polar residues" evidence="1">
    <location>
        <begin position="1356"/>
        <end position="1367"/>
    </location>
</feature>
<dbReference type="EMBL" id="BFEA01000323">
    <property type="protein sequence ID" value="GBG79611.1"/>
    <property type="molecule type" value="Genomic_DNA"/>
</dbReference>
<feature type="region of interest" description="Disordered" evidence="1">
    <location>
        <begin position="533"/>
        <end position="575"/>
    </location>
</feature>
<dbReference type="Proteomes" id="UP000265515">
    <property type="component" value="Unassembled WGS sequence"/>
</dbReference>
<feature type="compositionally biased region" description="Low complexity" evidence="1">
    <location>
        <begin position="1315"/>
        <end position="1332"/>
    </location>
</feature>
<evidence type="ECO:0000313" key="2">
    <source>
        <dbReference type="EMBL" id="GBG79611.1"/>
    </source>
</evidence>
<dbReference type="Gramene" id="GBG79611">
    <property type="protein sequence ID" value="GBG79611"/>
    <property type="gene ID" value="CBR_g29760"/>
</dbReference>
<feature type="region of interest" description="Disordered" evidence="1">
    <location>
        <begin position="1727"/>
        <end position="1813"/>
    </location>
</feature>
<feature type="region of interest" description="Disordered" evidence="1">
    <location>
        <begin position="1550"/>
        <end position="1606"/>
    </location>
</feature>
<feature type="compositionally biased region" description="Basic and acidic residues" evidence="1">
    <location>
        <begin position="1423"/>
        <end position="1432"/>
    </location>
</feature>
<reference evidence="2 3" key="1">
    <citation type="journal article" date="2018" name="Cell">
        <title>The Chara Genome: Secondary Complexity and Implications for Plant Terrestrialization.</title>
        <authorList>
            <person name="Nishiyama T."/>
            <person name="Sakayama H."/>
            <person name="Vries J.D."/>
            <person name="Buschmann H."/>
            <person name="Saint-Marcoux D."/>
            <person name="Ullrich K.K."/>
            <person name="Haas F.B."/>
            <person name="Vanderstraeten L."/>
            <person name="Becker D."/>
            <person name="Lang D."/>
            <person name="Vosolsobe S."/>
            <person name="Rombauts S."/>
            <person name="Wilhelmsson P.K.I."/>
            <person name="Janitza P."/>
            <person name="Kern R."/>
            <person name="Heyl A."/>
            <person name="Rumpler F."/>
            <person name="Villalobos L.I.A.C."/>
            <person name="Clay J.M."/>
            <person name="Skokan R."/>
            <person name="Toyoda A."/>
            <person name="Suzuki Y."/>
            <person name="Kagoshima H."/>
            <person name="Schijlen E."/>
            <person name="Tajeshwar N."/>
            <person name="Catarino B."/>
            <person name="Hetherington A.J."/>
            <person name="Saltykova A."/>
            <person name="Bonnot C."/>
            <person name="Breuninger H."/>
            <person name="Symeonidi A."/>
            <person name="Radhakrishnan G.V."/>
            <person name="Van Nieuwerburgh F."/>
            <person name="Deforce D."/>
            <person name="Chang C."/>
            <person name="Karol K.G."/>
            <person name="Hedrich R."/>
            <person name="Ulvskov P."/>
            <person name="Glockner G."/>
            <person name="Delwiche C.F."/>
            <person name="Petrasek J."/>
            <person name="Van de Peer Y."/>
            <person name="Friml J."/>
            <person name="Beilby M."/>
            <person name="Dolan L."/>
            <person name="Kohara Y."/>
            <person name="Sugano S."/>
            <person name="Fujiyama A."/>
            <person name="Delaux P.-M."/>
            <person name="Quint M."/>
            <person name="TheiBen G."/>
            <person name="Hagemann M."/>
            <person name="Harholt J."/>
            <person name="Dunand C."/>
            <person name="Zachgo S."/>
            <person name="Langdale J."/>
            <person name="Maumus F."/>
            <person name="Straeten D.V.D."/>
            <person name="Gould S.B."/>
            <person name="Rensing S.A."/>
        </authorList>
    </citation>
    <scope>NUCLEOTIDE SEQUENCE [LARGE SCALE GENOMIC DNA]</scope>
    <source>
        <strain evidence="2 3">S276</strain>
    </source>
</reference>
<feature type="region of interest" description="Disordered" evidence="1">
    <location>
        <begin position="93"/>
        <end position="122"/>
    </location>
</feature>
<feature type="compositionally biased region" description="Basic and acidic residues" evidence="1">
    <location>
        <begin position="1791"/>
        <end position="1809"/>
    </location>
</feature>
<sequence>MMVVLSRGERRGVGFGREGEKEGVVLRTVKEDASGLVRQRGCLLENEQAGNRDVMLEERDIRNKVGGHVKRSIDADGAVIECAMLMAEEACPGGMIEDGHEEPSCSGQQAQESREDAGGVGSRDAVDAVAEIRAVENRPVGNAGVRVALSGDTMDAPGMGKALPSQQEGAHGTSLPACVSVEESGELKAQLHTGDLKDYMKERHDLDKKEEDDDASPYSQLPADLSMEAVEINGEGNTVPEQSVAEVPSSGIHDGNFFSGCNLGPENPGSDSAVAAAVGSCYSTWGKRVETGKMRANVLAGPIQEGTDGVPKNSQSGIEGRAVLECRGRGLGGADHSVPGLTMEDLNSRASSKDVGPKELLCTFLKHGCLEKDSCVAIESVEAGGMDNGEKGRGDRPFGDGDGSKTVNVVGESNKGHTCSALANGAVADGSELNTAGSVGSDVKGAGMAKSDNMTDEVKQRKNGCTDRKDENDEEAGKQVNFGLLRPVLPALGELRDGKYSSAEEVERECNATCSVVHGFKGAMPHVQTLTGRETGEAGRGEENSVSDMDVTNGREGGGVNLGNELSEKAHGGTVERSEISGMVDVTVVAIEEEGIQESERRVKSTGHEECSSALLSEVGPQVCVPGANEKAGQDCSEEPGPGVKFSFATTTGMEVAEPKGAVCMVERASGSRQQQAIVCKVDVDLVHAVDVPKNQNGKGGLSDDNPKGGTRNGATESSRVQPSSTMGSETPGQRLGGDDLQPDSVLAPPGTFLAVPEQPLIAAETLAGNAGVLSTNPVLLLHLPLADLPRREGECVSGTTTENGGVEKITQAVENVATGSAGTATSDGGGREQQGPALIQTVAVDEDGLSVQTVDCGILRPDCEAVLPGASGEGVGPSPSSTDADSLGGKVTAIVDLVPADGAPGSASAVLLQPCIGTQQTETSLGHGNGLARRGSCPEEGNQDAEGMKGQEISVEKCSDGMVSTCDGGRLKEEALTCLPQGPVLVSECGVVHPLPRCESLGVMSDLNQDLTSLLRPEAELPQNDSILIYFDQSNPGPDTDVLSLPNVGTGSDNPCAPSAMHVDSNTSAGGSSWHAGSVHSAQATAPGIPTSSGRTIPPVSMASSHEVPERGDRVSAGRRLLAGGKHGPDGSNPPVSALTQLVPKLVPGRQSSLILRSNVYNIAAASKAAFSGMIPTPGFNPSLSGDGASEEILPEPKPHLTLHVVPHLSSNLAQGAQSPSQTVRATGHPLSPFPNASAITETRGAPSSALKPAAETPPRDARNRITGKAVARRSVLSLKARAAVEPPNSTHRPLPQSLPSKRKHQGDSGYREGSGIASSSGAIRSQSAAATELHPSKGPATARVGGTHVAPKSPSASNARGATNHSEGRQRDSLVSLHARRCDASAADGEEQAASLSNGLQRDSIAQLDAHRCDGSGADGKGQELDQEEAAREAKAKELAEVAAKARQRARQATKIASEKASLAVAATARAATAVKRAAELLCQSVPAGSPVHLRTRMNSILGTAERLARRRKAGDGRTDDQSAMGVASAGECSGSVVTVAAAADACGGDVKRRSPPDTKFRPDREFKVVRVGASSSPSRVASGSHSPAATDHLTESATQDGSTLRKLDVSQHVAGNIASAQKTSTSSEQLSFAVERKWSSTARRGRKPVRARGSNNHDLVLHSSDRQMNDRLPGGVGMVAAISGKERVGEPPRGGGRDLRRARLRGKARGWSHRKKCSGIGRVKKKQVGKPKIDKTGFPQAAEKETDKVLPGQFPLAGDPGSVDQTKRARATSCKVRTSGTRGGGSDRGNRGAEPIERLSKDEWAGGERTGPKRLAMMAKTAALKACVVDKKVRQVEASACKMRIEGVDGAEGVSSGLMKKCSEQNGNGGSEEAKAIVGSMACVRREARSKRRSRARRVTNDQVAGDVTRGSTGTAELLYDSADAGRTVKEERVRGDKDCRPAYSAVELAYEARRSDGEGPNIANVTVVDDGACGQAPPLKVYFRRKAVKMEVRFEDGYEQMESDTIRERSSCEALTWVRSVRNSSRSTAEGEDGMPPAKTGGTHRAPCAGRANRGAVGQGPEEENGKPPDTHGGPLESGEGWHEKQTKVRKRLKADGVSQAPTSAKEGPILPGGSHPEQEGLPLGKEDVQREVCRSKCFGAGNLEVELSSLGREDEERSRPKARFKQDVGNLTKRQEAGARMEDLSADGKGDRQLVMGAAGMLECGDGFLDLAVDLTCREEVEGVNSEGVVGSSSLEVPREGMRYWNRDADGITGTSGVDLNGFLREVDAEQQEQLERDVEGEAGGPEELLRRKRAQRWNSLKELLQQKFHSRPRKKHKLDGFVPSQEQCVGIGAMKPLPQFGHARKR</sequence>
<feature type="region of interest" description="Disordered" evidence="1">
    <location>
        <begin position="692"/>
        <end position="744"/>
    </location>
</feature>
<feature type="region of interest" description="Disordered" evidence="1">
    <location>
        <begin position="444"/>
        <end position="476"/>
    </location>
</feature>
<feature type="region of interest" description="Disordered" evidence="1">
    <location>
        <begin position="1413"/>
        <end position="1432"/>
    </location>
</feature>
<organism evidence="2 3">
    <name type="scientific">Chara braunii</name>
    <name type="common">Braun's stonewort</name>
    <dbReference type="NCBI Taxonomy" id="69332"/>
    <lineage>
        <taxon>Eukaryota</taxon>
        <taxon>Viridiplantae</taxon>
        <taxon>Streptophyta</taxon>
        <taxon>Charophyceae</taxon>
        <taxon>Charales</taxon>
        <taxon>Characeae</taxon>
        <taxon>Chara</taxon>
    </lineage>
</organism>
<feature type="compositionally biased region" description="Basic and acidic residues" evidence="1">
    <location>
        <begin position="1552"/>
        <end position="1571"/>
    </location>
</feature>
<gene>
    <name evidence="2" type="ORF">CBR_g29760</name>
</gene>
<protein>
    <submittedName>
        <fullName evidence="2">Uncharacterized protein</fullName>
    </submittedName>
</protein>
<feature type="region of interest" description="Disordered" evidence="1">
    <location>
        <begin position="924"/>
        <end position="946"/>
    </location>
</feature>
<feature type="compositionally biased region" description="Polar residues" evidence="1">
    <location>
        <begin position="713"/>
        <end position="732"/>
    </location>
</feature>
<feature type="compositionally biased region" description="Low complexity" evidence="1">
    <location>
        <begin position="1572"/>
        <end position="1590"/>
    </location>
</feature>
<keyword evidence="3" id="KW-1185">Reference proteome</keyword>
<name>A0A388LBC5_CHABU</name>
<evidence type="ECO:0000256" key="1">
    <source>
        <dbReference type="SAM" id="MobiDB-lite"/>
    </source>
</evidence>
<proteinExistence type="predicted"/>
<feature type="region of interest" description="Disordered" evidence="1">
    <location>
        <begin position="1214"/>
        <end position="1377"/>
    </location>
</feature>
<feature type="region of interest" description="Disordered" evidence="1">
    <location>
        <begin position="1507"/>
        <end position="1530"/>
    </location>
</feature>
<comment type="caution">
    <text evidence="2">The sequence shown here is derived from an EMBL/GenBank/DDBJ whole genome shotgun (WGS) entry which is preliminary data.</text>
</comment>